<keyword evidence="1" id="KW-0472">Membrane</keyword>
<dbReference type="InterPro" id="IPR010545">
    <property type="entry name" value="SPP"/>
</dbReference>
<organism evidence="2 3">
    <name type="scientific">Halorarum halophilum</name>
    <dbReference type="NCBI Taxonomy" id="2743090"/>
    <lineage>
        <taxon>Archaea</taxon>
        <taxon>Methanobacteriati</taxon>
        <taxon>Methanobacteriota</taxon>
        <taxon>Stenosarchaea group</taxon>
        <taxon>Halobacteria</taxon>
        <taxon>Halobacteriales</taxon>
        <taxon>Haloferacaceae</taxon>
        <taxon>Halorarum</taxon>
    </lineage>
</organism>
<reference evidence="2 3" key="1">
    <citation type="submission" date="2020-07" db="EMBL/GenBank/DDBJ databases">
        <title>Gai3-2, isolated from salt lake.</title>
        <authorList>
            <person name="Cui H."/>
            <person name="Shi X."/>
        </authorList>
    </citation>
    <scope>NUCLEOTIDE SEQUENCE [LARGE SCALE GENOMIC DNA]</scope>
    <source>
        <strain evidence="2 3">Gai3-2</strain>
    </source>
</reference>
<accession>A0A7D5GXS6</accession>
<keyword evidence="3" id="KW-1185">Reference proteome</keyword>
<proteinExistence type="predicted"/>
<dbReference type="OrthoDB" id="387034at2157"/>
<evidence type="ECO:0000313" key="3">
    <source>
        <dbReference type="Proteomes" id="UP000509750"/>
    </source>
</evidence>
<keyword evidence="1" id="KW-1133">Transmembrane helix</keyword>
<dbReference type="KEGG" id="halg:HUG10_02030"/>
<evidence type="ECO:0000256" key="1">
    <source>
        <dbReference type="SAM" id="Phobius"/>
    </source>
</evidence>
<feature type="transmembrane region" description="Helical" evidence="1">
    <location>
        <begin position="12"/>
        <end position="36"/>
    </location>
</feature>
<feature type="transmembrane region" description="Helical" evidence="1">
    <location>
        <begin position="48"/>
        <end position="67"/>
    </location>
</feature>
<dbReference type="EMBL" id="CP058529">
    <property type="protein sequence ID" value="QLG26393.1"/>
    <property type="molecule type" value="Genomic_DNA"/>
</dbReference>
<feature type="transmembrane region" description="Helical" evidence="1">
    <location>
        <begin position="79"/>
        <end position="112"/>
    </location>
</feature>
<dbReference type="AlphaFoldDB" id="A0A7D5GXS6"/>
<dbReference type="Proteomes" id="UP000509750">
    <property type="component" value="Chromosome"/>
</dbReference>
<sequence length="298" mass="29751">MTDLGAIDPRVRGALGTGALFLAVQVLAVAVAPRLASSGVSYGEGGDALVPLVLGLVVGTLLSLAVVRYRRSERLVRGVMLLSLGVAIWVALSAFLGPVPGAIGAAVGAALAWRVPRWEVRNVVAVVGVAGAAGLFGASLSPGYALAALIVAAGYDAYAVYVSGHMRTVAEASERMEVPAMFVVPTDADYGDRGSLGGNGGGKPVATALGAGDALFPAMLTASAAVEHATGAWFGHAPPLVLGLAPRAFGSLLGSLVGFAALQILVQRRGGIHAGLPFVNGGAVLGFLLAVLFGPAVV</sequence>
<dbReference type="Pfam" id="PF06550">
    <property type="entry name" value="SPP"/>
    <property type="match status" value="1"/>
</dbReference>
<feature type="transmembrane region" description="Helical" evidence="1">
    <location>
        <begin position="143"/>
        <end position="161"/>
    </location>
</feature>
<protein>
    <recommendedName>
        <fullName evidence="4">Presenilin-like membrane protease, A22 family</fullName>
    </recommendedName>
</protein>
<feature type="transmembrane region" description="Helical" evidence="1">
    <location>
        <begin position="248"/>
        <end position="266"/>
    </location>
</feature>
<feature type="transmembrane region" description="Helical" evidence="1">
    <location>
        <begin position="278"/>
        <end position="297"/>
    </location>
</feature>
<keyword evidence="1" id="KW-0812">Transmembrane</keyword>
<gene>
    <name evidence="2" type="ORF">HUG10_02030</name>
</gene>
<dbReference type="NCBIfam" id="NF041679">
    <property type="entry name" value="IMP_arch_presen"/>
    <property type="match status" value="1"/>
</dbReference>
<evidence type="ECO:0008006" key="4">
    <source>
        <dbReference type="Google" id="ProtNLM"/>
    </source>
</evidence>
<name>A0A7D5GXS6_9EURY</name>
<evidence type="ECO:0000313" key="2">
    <source>
        <dbReference type="EMBL" id="QLG26393.1"/>
    </source>
</evidence>
<feature type="transmembrane region" description="Helical" evidence="1">
    <location>
        <begin position="118"/>
        <end position="136"/>
    </location>
</feature>
<dbReference type="GeneID" id="56027573"/>
<dbReference type="RefSeq" id="WP_179167968.1">
    <property type="nucleotide sequence ID" value="NZ_CP058529.1"/>
</dbReference>